<feature type="domain" description="BZIP" evidence="2">
    <location>
        <begin position="74"/>
        <end position="88"/>
    </location>
</feature>
<dbReference type="InterPro" id="IPR004827">
    <property type="entry name" value="bZIP"/>
</dbReference>
<accession>A0A8D8F4X1</accession>
<evidence type="ECO:0000313" key="3">
    <source>
        <dbReference type="EMBL" id="CAG6457034.1"/>
    </source>
</evidence>
<dbReference type="EMBL" id="HBUE01032140">
    <property type="protein sequence ID" value="CAG6457034.1"/>
    <property type="molecule type" value="Transcribed_RNA"/>
</dbReference>
<dbReference type="PROSITE" id="PS00036">
    <property type="entry name" value="BZIP_BASIC"/>
    <property type="match status" value="1"/>
</dbReference>
<proteinExistence type="predicted"/>
<feature type="compositionally biased region" description="Basic residues" evidence="1">
    <location>
        <begin position="1"/>
        <end position="11"/>
    </location>
</feature>
<feature type="compositionally biased region" description="Polar residues" evidence="1">
    <location>
        <begin position="49"/>
        <end position="62"/>
    </location>
</feature>
<protein>
    <submittedName>
        <fullName evidence="3">(northern house mosquito) hypothetical protein</fullName>
    </submittedName>
</protein>
<evidence type="ECO:0000256" key="1">
    <source>
        <dbReference type="SAM" id="MobiDB-lite"/>
    </source>
</evidence>
<name>A0A8D8F4X1_CULPI</name>
<dbReference type="GO" id="GO:0003700">
    <property type="term" value="F:DNA-binding transcription factor activity"/>
    <property type="evidence" value="ECO:0007669"/>
    <property type="project" value="InterPro"/>
</dbReference>
<sequence length="103" mass="12180">MSLRNNPKKSMKLPLTTRTNQVVRRKLQQSSGPFPRQSTNKPQRRPTRIRTTNPMQLLSNPAPNDRAEEQRKLRMAQNRLSSRNKRLKRRQLSRVAKIQHTSR</sequence>
<feature type="compositionally biased region" description="Basic residues" evidence="1">
    <location>
        <begin position="82"/>
        <end position="92"/>
    </location>
</feature>
<dbReference type="AlphaFoldDB" id="A0A8D8F4X1"/>
<evidence type="ECO:0000259" key="2">
    <source>
        <dbReference type="PROSITE" id="PS00036"/>
    </source>
</evidence>
<feature type="compositionally biased region" description="Polar residues" evidence="1">
    <location>
        <begin position="16"/>
        <end position="41"/>
    </location>
</feature>
<feature type="region of interest" description="Disordered" evidence="1">
    <location>
        <begin position="1"/>
        <end position="103"/>
    </location>
</feature>
<reference evidence="3" key="1">
    <citation type="submission" date="2021-05" db="EMBL/GenBank/DDBJ databases">
        <authorList>
            <person name="Alioto T."/>
            <person name="Alioto T."/>
            <person name="Gomez Garrido J."/>
        </authorList>
    </citation>
    <scope>NUCLEOTIDE SEQUENCE</scope>
</reference>
<organism evidence="3">
    <name type="scientific">Culex pipiens</name>
    <name type="common">House mosquito</name>
    <dbReference type="NCBI Taxonomy" id="7175"/>
    <lineage>
        <taxon>Eukaryota</taxon>
        <taxon>Metazoa</taxon>
        <taxon>Ecdysozoa</taxon>
        <taxon>Arthropoda</taxon>
        <taxon>Hexapoda</taxon>
        <taxon>Insecta</taxon>
        <taxon>Pterygota</taxon>
        <taxon>Neoptera</taxon>
        <taxon>Endopterygota</taxon>
        <taxon>Diptera</taxon>
        <taxon>Nematocera</taxon>
        <taxon>Culicoidea</taxon>
        <taxon>Culicidae</taxon>
        <taxon>Culicinae</taxon>
        <taxon>Culicini</taxon>
        <taxon>Culex</taxon>
        <taxon>Culex</taxon>
    </lineage>
</organism>